<proteinExistence type="predicted"/>
<sequence length="117" mass="11387">MGLFSRLRWRKESGESGVPSDEAGESAGAATDSVSEPESDPAEAGEVPGDALESGDAPESGEAPSGDAAEAGAPAAKTSGSGRATERDETAVGAGSPGIPRQQSAAAAADSEADDRA</sequence>
<reference evidence="2 3" key="1">
    <citation type="submission" date="2017-04" db="EMBL/GenBank/DDBJ databases">
        <title>Complete Genome Sequence of Streptomyces gilvosporeus F607, a Capable Producer of Natamycin.</title>
        <authorList>
            <person name="Zong G."/>
            <person name="Zhong C."/>
            <person name="Fu J."/>
            <person name="Qin R."/>
            <person name="Cao G."/>
        </authorList>
    </citation>
    <scope>NUCLEOTIDE SEQUENCE [LARGE SCALE GENOMIC DNA]</scope>
    <source>
        <strain evidence="2 3">F607</strain>
    </source>
</reference>
<gene>
    <name evidence="2" type="ORF">B1H19_29575</name>
</gene>
<keyword evidence="3" id="KW-1185">Reference proteome</keyword>
<dbReference type="RefSeq" id="WP_083107777.1">
    <property type="nucleotide sequence ID" value="NZ_CP020569.1"/>
</dbReference>
<feature type="compositionally biased region" description="Low complexity" evidence="1">
    <location>
        <begin position="101"/>
        <end position="110"/>
    </location>
</feature>
<dbReference type="Proteomes" id="UP000192726">
    <property type="component" value="Chromosome"/>
</dbReference>
<evidence type="ECO:0000313" key="3">
    <source>
        <dbReference type="Proteomes" id="UP000192726"/>
    </source>
</evidence>
<evidence type="ECO:0000256" key="1">
    <source>
        <dbReference type="SAM" id="MobiDB-lite"/>
    </source>
</evidence>
<dbReference type="EMBL" id="CP020569">
    <property type="protein sequence ID" value="ARF57793.1"/>
    <property type="molecule type" value="Genomic_DNA"/>
</dbReference>
<name>A0A1V0TY02_9ACTN</name>
<dbReference type="KEGG" id="sgv:B1H19_29575"/>
<organism evidence="2 3">
    <name type="scientific">Streptomyces gilvosporeus</name>
    <dbReference type="NCBI Taxonomy" id="553510"/>
    <lineage>
        <taxon>Bacteria</taxon>
        <taxon>Bacillati</taxon>
        <taxon>Actinomycetota</taxon>
        <taxon>Actinomycetes</taxon>
        <taxon>Kitasatosporales</taxon>
        <taxon>Streptomycetaceae</taxon>
        <taxon>Streptomyces</taxon>
    </lineage>
</organism>
<protein>
    <submittedName>
        <fullName evidence="2">Uncharacterized protein</fullName>
    </submittedName>
</protein>
<dbReference type="AlphaFoldDB" id="A0A1V0TY02"/>
<accession>A0A1V0TY02</accession>
<evidence type="ECO:0000313" key="2">
    <source>
        <dbReference type="EMBL" id="ARF57793.1"/>
    </source>
</evidence>
<feature type="compositionally biased region" description="Low complexity" evidence="1">
    <location>
        <begin position="60"/>
        <end position="76"/>
    </location>
</feature>
<feature type="region of interest" description="Disordered" evidence="1">
    <location>
        <begin position="1"/>
        <end position="117"/>
    </location>
</feature>